<protein>
    <recommendedName>
        <fullName evidence="4">Aldehyde dehydrogenase</fullName>
    </recommendedName>
</protein>
<dbReference type="InterPro" id="IPR016162">
    <property type="entry name" value="Ald_DH_N"/>
</dbReference>
<dbReference type="GO" id="GO:0004029">
    <property type="term" value="F:aldehyde dehydrogenase (NAD+) activity"/>
    <property type="evidence" value="ECO:0007669"/>
    <property type="project" value="TreeGrafter"/>
</dbReference>
<feature type="active site" evidence="5">
    <location>
        <position position="251"/>
    </location>
</feature>
<dbReference type="Pfam" id="PF00171">
    <property type="entry name" value="Aldedh"/>
    <property type="match status" value="1"/>
</dbReference>
<accession>A0A7R9QAG0</accession>
<dbReference type="AlphaFoldDB" id="A0A7R9QAG0"/>
<dbReference type="PIRSF" id="PIRSF036492">
    <property type="entry name" value="ALDH"/>
    <property type="match status" value="1"/>
</dbReference>
<dbReference type="EMBL" id="CAJPVJ010000102">
    <property type="protein sequence ID" value="CAG2160901.1"/>
    <property type="molecule type" value="Genomic_DNA"/>
</dbReference>
<dbReference type="Proteomes" id="UP000728032">
    <property type="component" value="Unassembled WGS sequence"/>
</dbReference>
<dbReference type="Gene3D" id="3.40.309.10">
    <property type="entry name" value="Aldehyde Dehydrogenase, Chain A, domain 2"/>
    <property type="match status" value="1"/>
</dbReference>
<dbReference type="SUPFAM" id="SSF53720">
    <property type="entry name" value="ALDH-like"/>
    <property type="match status" value="1"/>
</dbReference>
<evidence type="ECO:0000256" key="6">
    <source>
        <dbReference type="PROSITE-ProRule" id="PRU10007"/>
    </source>
</evidence>
<sequence length="502" mass="56049">MSSTTTTTAYTDLISRTRRSFATGRTKDITFRKNQLTALYRFLVDNESLIVSALNEDIRKPSFETRMAEIDFCLNDIRGQLFNIDEYAARKAVPKTLVTIADQPFIQSEPYGLVLIIGAWNYPIQVTLSPLIGAIAAGNAAIVKPSELSPKTAELFRQLIPKYLDNQCYHIVLGDAEDTKQLLTEKFDYIFFTGSNRVGRCVHQSAARQLTPATLELGGKSPLYIDDSLPDMEMGWRRVLWAKMINAGQTCVAPDYVLCTAGARKSLAHFAAKVLAQFFGDNPKASPDFGRIVSDRHFERLAKFLTSGKILVGGDTDIADRYIAPTILTDVSPDDAVMQEEIFGPILPVLVVRDVDAAIDFINAREKPLTLYVFSTADGVVDKILNNTSSGSVCVNDAMIHLTVDALPFGGVGNSGIGAYHGKYSFETFSHQKSVLIRGYNPVLEWVGSKRYPPYSDNRLKRLLRLLRKRKSYVPKNTIYYLIFIFGFISCFIYKAIEDYLL</sequence>
<dbReference type="PANTHER" id="PTHR43570">
    <property type="entry name" value="ALDEHYDE DEHYDROGENASE"/>
    <property type="match status" value="1"/>
</dbReference>
<comment type="similarity">
    <text evidence="1 4 7">Belongs to the aldehyde dehydrogenase family.</text>
</comment>
<reference evidence="10" key="1">
    <citation type="submission" date="2020-11" db="EMBL/GenBank/DDBJ databases">
        <authorList>
            <person name="Tran Van P."/>
        </authorList>
    </citation>
    <scope>NUCLEOTIDE SEQUENCE</scope>
</reference>
<dbReference type="InterPro" id="IPR016161">
    <property type="entry name" value="Ald_DH/histidinol_DH"/>
</dbReference>
<feature type="transmembrane region" description="Helical" evidence="8">
    <location>
        <begin position="478"/>
        <end position="497"/>
    </location>
</feature>
<evidence type="ECO:0000256" key="8">
    <source>
        <dbReference type="SAM" id="Phobius"/>
    </source>
</evidence>
<evidence type="ECO:0000313" key="11">
    <source>
        <dbReference type="Proteomes" id="UP000728032"/>
    </source>
</evidence>
<dbReference type="GO" id="GO:0006081">
    <property type="term" value="P:aldehyde metabolic process"/>
    <property type="evidence" value="ECO:0007669"/>
    <property type="project" value="InterPro"/>
</dbReference>
<keyword evidence="8" id="KW-1133">Transmembrane helix</keyword>
<keyword evidence="8" id="KW-0812">Transmembrane</keyword>
<dbReference type="FunFam" id="3.40.605.10:FF:000004">
    <property type="entry name" value="Aldehyde dehydrogenase"/>
    <property type="match status" value="1"/>
</dbReference>
<dbReference type="PANTHER" id="PTHR43570:SF16">
    <property type="entry name" value="ALDEHYDE DEHYDROGENASE TYPE III, ISOFORM Q"/>
    <property type="match status" value="1"/>
</dbReference>
<dbReference type="InterPro" id="IPR016163">
    <property type="entry name" value="Ald_DH_C"/>
</dbReference>
<dbReference type="PROSITE" id="PS00687">
    <property type="entry name" value="ALDEHYDE_DEHYDR_GLU"/>
    <property type="match status" value="1"/>
</dbReference>
<dbReference type="GO" id="GO:0005737">
    <property type="term" value="C:cytoplasm"/>
    <property type="evidence" value="ECO:0007669"/>
    <property type="project" value="TreeGrafter"/>
</dbReference>
<proteinExistence type="inferred from homology"/>
<dbReference type="InterPro" id="IPR012394">
    <property type="entry name" value="Aldehyde_DH_NAD(P)"/>
</dbReference>
<evidence type="ECO:0000256" key="3">
    <source>
        <dbReference type="ARBA" id="ARBA00023027"/>
    </source>
</evidence>
<evidence type="ECO:0000256" key="5">
    <source>
        <dbReference type="PIRSR" id="PIRSR036492-1"/>
    </source>
</evidence>
<dbReference type="InterPro" id="IPR029510">
    <property type="entry name" value="Ald_DH_CS_GLU"/>
</dbReference>
<dbReference type="OrthoDB" id="440325at2759"/>
<evidence type="ECO:0000256" key="4">
    <source>
        <dbReference type="PIRNR" id="PIRNR036492"/>
    </source>
</evidence>
<name>A0A7R9QAG0_9ACAR</name>
<keyword evidence="2 4" id="KW-0560">Oxidoreductase</keyword>
<evidence type="ECO:0000256" key="7">
    <source>
        <dbReference type="RuleBase" id="RU003345"/>
    </source>
</evidence>
<evidence type="ECO:0000256" key="1">
    <source>
        <dbReference type="ARBA" id="ARBA00009986"/>
    </source>
</evidence>
<evidence type="ECO:0000313" key="10">
    <source>
        <dbReference type="EMBL" id="CAD7637572.1"/>
    </source>
</evidence>
<evidence type="ECO:0000259" key="9">
    <source>
        <dbReference type="Pfam" id="PF00171"/>
    </source>
</evidence>
<organism evidence="10">
    <name type="scientific">Oppiella nova</name>
    <dbReference type="NCBI Taxonomy" id="334625"/>
    <lineage>
        <taxon>Eukaryota</taxon>
        <taxon>Metazoa</taxon>
        <taxon>Ecdysozoa</taxon>
        <taxon>Arthropoda</taxon>
        <taxon>Chelicerata</taxon>
        <taxon>Arachnida</taxon>
        <taxon>Acari</taxon>
        <taxon>Acariformes</taxon>
        <taxon>Sarcoptiformes</taxon>
        <taxon>Oribatida</taxon>
        <taxon>Brachypylina</taxon>
        <taxon>Oppioidea</taxon>
        <taxon>Oppiidae</taxon>
        <taxon>Oppiella</taxon>
    </lineage>
</organism>
<keyword evidence="11" id="KW-1185">Reference proteome</keyword>
<dbReference type="Gene3D" id="3.40.605.10">
    <property type="entry name" value="Aldehyde Dehydrogenase, Chain A, domain 1"/>
    <property type="match status" value="1"/>
</dbReference>
<dbReference type="InterPro" id="IPR015590">
    <property type="entry name" value="Aldehyde_DH_dom"/>
</dbReference>
<keyword evidence="8" id="KW-0472">Membrane</keyword>
<feature type="domain" description="Aldehyde dehydrogenase" evidence="9">
    <location>
        <begin position="7"/>
        <end position="435"/>
    </location>
</feature>
<feature type="active site" evidence="5 6">
    <location>
        <position position="216"/>
    </location>
</feature>
<evidence type="ECO:0000256" key="2">
    <source>
        <dbReference type="ARBA" id="ARBA00023002"/>
    </source>
</evidence>
<dbReference type="FunFam" id="3.40.309.10:FF:000003">
    <property type="entry name" value="Aldehyde dehydrogenase"/>
    <property type="match status" value="1"/>
</dbReference>
<keyword evidence="3" id="KW-0520">NAD</keyword>
<gene>
    <name evidence="10" type="ORF">ONB1V03_LOCUS895</name>
</gene>
<dbReference type="EMBL" id="OC914927">
    <property type="protein sequence ID" value="CAD7637572.1"/>
    <property type="molecule type" value="Genomic_DNA"/>
</dbReference>